<gene>
    <name evidence="2" type="ORF">SAMN03080606_02376</name>
</gene>
<dbReference type="AlphaFoldDB" id="A0A1G5IGH4"/>
<evidence type="ECO:0000313" key="2">
    <source>
        <dbReference type="EMBL" id="SCY74498.1"/>
    </source>
</evidence>
<dbReference type="EMBL" id="FMUS01000014">
    <property type="protein sequence ID" value="SCY74498.1"/>
    <property type="molecule type" value="Genomic_DNA"/>
</dbReference>
<accession>A0A1G5IGH4</accession>
<name>A0A1G5IGH4_9FIRM</name>
<proteinExistence type="predicted"/>
<evidence type="ECO:0000256" key="1">
    <source>
        <dbReference type="SAM" id="Coils"/>
    </source>
</evidence>
<reference evidence="2 3" key="1">
    <citation type="submission" date="2016-10" db="EMBL/GenBank/DDBJ databases">
        <authorList>
            <person name="de Groot N.N."/>
        </authorList>
    </citation>
    <scope>NUCLEOTIDE SEQUENCE [LARGE SCALE GENOMIC DNA]</scope>
    <source>
        <strain evidence="2 3">DSM 18978</strain>
    </source>
</reference>
<evidence type="ECO:0000313" key="3">
    <source>
        <dbReference type="Proteomes" id="UP000198636"/>
    </source>
</evidence>
<dbReference type="InterPro" id="IPR046207">
    <property type="entry name" value="DUF6240"/>
</dbReference>
<organism evidence="2 3">
    <name type="scientific">Alkaliphilus peptidifermentans DSM 18978</name>
    <dbReference type="NCBI Taxonomy" id="1120976"/>
    <lineage>
        <taxon>Bacteria</taxon>
        <taxon>Bacillati</taxon>
        <taxon>Bacillota</taxon>
        <taxon>Clostridia</taxon>
        <taxon>Peptostreptococcales</taxon>
        <taxon>Natronincolaceae</taxon>
        <taxon>Alkaliphilus</taxon>
    </lineage>
</organism>
<protein>
    <recommendedName>
        <fullName evidence="4">Hook-length control protein FliK</fullName>
    </recommendedName>
</protein>
<dbReference type="Pfam" id="PF19753">
    <property type="entry name" value="DUF6240"/>
    <property type="match status" value="1"/>
</dbReference>
<dbReference type="STRING" id="1120976.SAMN03080606_02376"/>
<keyword evidence="3" id="KW-1185">Reference proteome</keyword>
<dbReference type="Proteomes" id="UP000198636">
    <property type="component" value="Unassembled WGS sequence"/>
</dbReference>
<evidence type="ECO:0008006" key="4">
    <source>
        <dbReference type="Google" id="ProtNLM"/>
    </source>
</evidence>
<feature type="coiled-coil region" evidence="1">
    <location>
        <begin position="672"/>
        <end position="699"/>
    </location>
</feature>
<dbReference type="RefSeq" id="WP_091543580.1">
    <property type="nucleotide sequence ID" value="NZ_FMUS01000014.1"/>
</dbReference>
<dbReference type="OrthoDB" id="1946634at2"/>
<keyword evidence="1" id="KW-0175">Coiled coil</keyword>
<sequence>MNNGINNQVYHRINQAYGSTGFTLKIRGTIVSNNGLDIKIDIGNQRILDMKLNQEIKGRAGDIVTIDKKNILTSKLIQENTSSMFQEEDKYVKILKAFNLPEKSEYFKSIHALENHGIDINKDNILAFITAKNHLDTIIEGLDYDSAIQLLEKDVDVEKDPLSTVSKAIDDSKETNKGFSLAKIVKSFSKMTTEDAEGIAQKIYGSKMGKDITDIIKALNQAGMEISKKNIDRVNNVFDKLHTIKSIEDEKLVDIVKNKIEASIDNLYKVKKTITKGRLEIEEKINYYAAKVYEGFRPSKGLSEKDLRMMEDDIRSKLHDEGIEGTKENIQLSKLMIKSNLPIAKESLDKVLSLKAAINQLAIELDQNKIAHLLGRGINVDKEEINQLIKYLNEVNQADLQVLSTSGNINQDEVNKIIEKLAKLSKINDEELLLLIKGNGDIKLSQILLGKEKNNDELLSKESANVKETYHSTIGIINIFSEMKTIDYNTIAFHLNRSIPNTLENLYKNKGIMIDKNIAEESLLKSETDIVRAGLNPTNSKDIQLVKALMNNGLSIDKLNIQSLYRTENYYNNLRNNMNISMIKEGTAEGIQLEKLELGQLNAYVQDKITANSYSYLTEIGNQKESIISLLMKNNIPQNLSGVQNISMLLYNKQQLAHQLDDLFRLSKEFENSSLQKEIQELQKSLEGLTKEIKAGNTDVNKFYDDFINNIKNLSYKAEEINPKFKKEVEKQLEKITNSLQLQGQLNKNDILLQLPIMMNDKLNNLQIYVMNKKKNSKKIDPNNMSILLNIDTDSMEDINVYVGVVAKKAIIKIGVKQWEYKRAIDAEIKQLERLMETAGYEVKEISYKVDENQHLLGMIKEIEMQETSRHSIDIII</sequence>